<dbReference type="AlphaFoldDB" id="A0A178URB9"/>
<dbReference type="EC" id="7.4.2.4" evidence="1"/>
<feature type="domain" description="SecA family profile" evidence="6">
    <location>
        <begin position="78"/>
        <end position="271"/>
    </location>
</feature>
<dbReference type="SMART" id="SM00957">
    <property type="entry name" value="SecA_DEAD"/>
    <property type="match status" value="1"/>
</dbReference>
<evidence type="ECO:0000313" key="7">
    <source>
        <dbReference type="EMBL" id="OAO96586.1"/>
    </source>
</evidence>
<dbReference type="GO" id="GO:0016464">
    <property type="term" value="F:chloroplast protein-transporting ATPase activity"/>
    <property type="evidence" value="ECO:0007669"/>
    <property type="project" value="UniProtKB-EC"/>
</dbReference>
<dbReference type="PROSITE" id="PS51192">
    <property type="entry name" value="HELICASE_ATP_BIND_1"/>
    <property type="match status" value="1"/>
</dbReference>
<dbReference type="InterPro" id="IPR014018">
    <property type="entry name" value="SecA_motor_DEAD"/>
</dbReference>
<evidence type="ECO:0000259" key="6">
    <source>
        <dbReference type="PROSITE" id="PS51196"/>
    </source>
</evidence>
<dbReference type="PROSITE" id="PS51196">
    <property type="entry name" value="SECA_MOTOR_DEAD"/>
    <property type="match status" value="1"/>
</dbReference>
<evidence type="ECO:0000256" key="3">
    <source>
        <dbReference type="ARBA" id="ARBA00023010"/>
    </source>
</evidence>
<evidence type="ECO:0000259" key="5">
    <source>
        <dbReference type="PROSITE" id="PS51192"/>
    </source>
</evidence>
<dbReference type="GO" id="GO:0006605">
    <property type="term" value="P:protein targeting"/>
    <property type="evidence" value="ECO:0007669"/>
    <property type="project" value="InterPro"/>
</dbReference>
<evidence type="ECO:0000256" key="4">
    <source>
        <dbReference type="ARBA" id="ARBA00034043"/>
    </source>
</evidence>
<dbReference type="EMBL" id="LUHQ01000004">
    <property type="protein sequence ID" value="OAO96586.1"/>
    <property type="molecule type" value="Genomic_DNA"/>
</dbReference>
<dbReference type="GO" id="GO:0006886">
    <property type="term" value="P:intracellular protein transport"/>
    <property type="evidence" value="ECO:0007669"/>
    <property type="project" value="InterPro"/>
</dbReference>
<comment type="caution">
    <text evidence="7">The sequence shown here is derived from an EMBL/GenBank/DDBJ whole genome shotgun (WGS) entry which is preliminary data.</text>
</comment>
<dbReference type="InterPro" id="IPR011115">
    <property type="entry name" value="SecA_DEAD"/>
</dbReference>
<feature type="domain" description="Helicase ATP-binding" evidence="5">
    <location>
        <begin position="164"/>
        <end position="271"/>
    </location>
</feature>
<reference evidence="8" key="1">
    <citation type="journal article" date="2016" name="Proc. Natl. Acad. Sci. U.S.A.">
        <title>Chromosome-level assembly of Arabidopsis thaliana Ler reveals the extent of translocation and inversion polymorphisms.</title>
        <authorList>
            <person name="Zapata L."/>
            <person name="Ding J."/>
            <person name="Willing E.M."/>
            <person name="Hartwig B."/>
            <person name="Bezdan D."/>
            <person name="Jiao W.B."/>
            <person name="Patel V."/>
            <person name="Velikkakam James G."/>
            <person name="Koornneef M."/>
            <person name="Ossowski S."/>
            <person name="Schneeberger K."/>
        </authorList>
    </citation>
    <scope>NUCLEOTIDE SEQUENCE [LARGE SCALE GENOMIC DNA]</scope>
    <source>
        <strain evidence="8">cv. Landsberg erecta</strain>
    </source>
</reference>
<dbReference type="GO" id="GO:0017038">
    <property type="term" value="P:protein import"/>
    <property type="evidence" value="ECO:0007669"/>
    <property type="project" value="InterPro"/>
</dbReference>
<name>A0A178URB9_ARATH</name>
<dbReference type="InterPro" id="IPR027417">
    <property type="entry name" value="P-loop_NTPase"/>
</dbReference>
<dbReference type="ExpressionAtlas" id="A0A178URB9">
    <property type="expression patterns" value="baseline and differential"/>
</dbReference>
<keyword evidence="2" id="KW-0653">Protein transport</keyword>
<dbReference type="Gene3D" id="3.40.50.300">
    <property type="entry name" value="P-loop containing nucleotide triphosphate hydrolases"/>
    <property type="match status" value="1"/>
</dbReference>
<dbReference type="InterPro" id="IPR000185">
    <property type="entry name" value="SecA"/>
</dbReference>
<keyword evidence="2" id="KW-0813">Transport</keyword>
<comment type="catalytic activity">
    <reaction evidence="4">
        <text>ATP + H2O + chloroplast-proteinSide 1 = ADP + phosphate + chloroplast-proteinSide 2.</text>
        <dbReference type="EC" id="7.4.2.4"/>
    </reaction>
</comment>
<dbReference type="PANTHER" id="PTHR30612:SF0">
    <property type="entry name" value="CHLOROPLAST PROTEIN-TRANSPORTING ATPASE"/>
    <property type="match status" value="1"/>
</dbReference>
<evidence type="ECO:0000256" key="1">
    <source>
        <dbReference type="ARBA" id="ARBA00012047"/>
    </source>
</evidence>
<protein>
    <recommendedName>
        <fullName evidence="1">chloroplast protein-transporting ATPase</fullName>
        <ecNumber evidence="1">7.4.2.4</ecNumber>
    </recommendedName>
</protein>
<keyword evidence="3" id="KW-0811">Translocation</keyword>
<proteinExistence type="predicted"/>
<accession>A0A178URB9</accession>
<evidence type="ECO:0000313" key="8">
    <source>
        <dbReference type="Proteomes" id="UP000078284"/>
    </source>
</evidence>
<dbReference type="Proteomes" id="UP000078284">
    <property type="component" value="Chromosome 4"/>
</dbReference>
<dbReference type="SUPFAM" id="SSF52540">
    <property type="entry name" value="P-loop containing nucleoside triphosphate hydrolases"/>
    <property type="match status" value="1"/>
</dbReference>
<evidence type="ECO:0000256" key="2">
    <source>
        <dbReference type="ARBA" id="ARBA00022927"/>
    </source>
</evidence>
<dbReference type="CDD" id="cd17928">
    <property type="entry name" value="DEXDc_SecA"/>
    <property type="match status" value="1"/>
</dbReference>
<sequence length="271" mass="29684">MMVTPLCDSQLLYHRPSISPTASQFVIADGIILRQNRLLSSSSFWGTKFGNTVKLGVSGCSSCSRKRSTSVNASLGGLLGGIFKGSDNGESTRQQYASIVASVNRLETEISALSDSELRERTDALKQRAQKGESMDSLLPEAFAVVREASKRVLGLRPFDVQLIGGMVLHKGEIAEMRTGEGKTLVAILPAYLNALSGKGVHVVTVNDYLARRDCEWVGQVPRFLGLKVGLIQQNMTPEQRKENYLCDITYVTNSELGFDYLRDNLATEKC</sequence>
<dbReference type="GO" id="GO:0005524">
    <property type="term" value="F:ATP binding"/>
    <property type="evidence" value="ECO:0007669"/>
    <property type="project" value="InterPro"/>
</dbReference>
<dbReference type="PANTHER" id="PTHR30612">
    <property type="entry name" value="SECA INNER MEMBRANE COMPONENT OF SEC PROTEIN SECRETION SYSTEM"/>
    <property type="match status" value="1"/>
</dbReference>
<dbReference type="GO" id="GO:0016020">
    <property type="term" value="C:membrane"/>
    <property type="evidence" value="ECO:0007669"/>
    <property type="project" value="InterPro"/>
</dbReference>
<organism evidence="7 8">
    <name type="scientific">Arabidopsis thaliana</name>
    <name type="common">Mouse-ear cress</name>
    <dbReference type="NCBI Taxonomy" id="3702"/>
    <lineage>
        <taxon>Eukaryota</taxon>
        <taxon>Viridiplantae</taxon>
        <taxon>Streptophyta</taxon>
        <taxon>Embryophyta</taxon>
        <taxon>Tracheophyta</taxon>
        <taxon>Spermatophyta</taxon>
        <taxon>Magnoliopsida</taxon>
        <taxon>eudicotyledons</taxon>
        <taxon>Gunneridae</taxon>
        <taxon>Pentapetalae</taxon>
        <taxon>rosids</taxon>
        <taxon>malvids</taxon>
        <taxon>Brassicales</taxon>
        <taxon>Brassicaceae</taxon>
        <taxon>Camelineae</taxon>
        <taxon>Arabidopsis</taxon>
    </lineage>
</organism>
<dbReference type="InterPro" id="IPR014001">
    <property type="entry name" value="Helicase_ATP-bd"/>
</dbReference>
<dbReference type="PRINTS" id="PR00906">
    <property type="entry name" value="SECA"/>
</dbReference>
<dbReference type="Pfam" id="PF07517">
    <property type="entry name" value="SecA_DEAD"/>
    <property type="match status" value="1"/>
</dbReference>
<gene>
    <name evidence="7" type="ordered locus">AXX17_At4g02260</name>
</gene>